<reference evidence="2 3" key="1">
    <citation type="submission" date="2023-04" db="EMBL/GenBank/DDBJ databases">
        <title>Genomic diversity of scab-causing Streptomyces spp. in the province of Quebec, Canada.</title>
        <authorList>
            <person name="Biessy A."/>
            <person name="Cadieux M."/>
            <person name="Ciotola M."/>
            <person name="Filion M."/>
        </authorList>
    </citation>
    <scope>NUCLEOTIDE SEQUENCE [LARGE SCALE GENOMIC DNA]</scope>
    <source>
        <strain evidence="2 3">B21-103</strain>
    </source>
</reference>
<accession>A0ABU7ZUC2</accession>
<evidence type="ECO:0000313" key="2">
    <source>
        <dbReference type="EMBL" id="MEH0557723.1"/>
    </source>
</evidence>
<evidence type="ECO:0000313" key="3">
    <source>
        <dbReference type="Proteomes" id="UP001382181"/>
    </source>
</evidence>
<dbReference type="EMBL" id="JARUMK010000001">
    <property type="protein sequence ID" value="MEH0557723.1"/>
    <property type="molecule type" value="Genomic_DNA"/>
</dbReference>
<feature type="region of interest" description="Disordered" evidence="1">
    <location>
        <begin position="182"/>
        <end position="204"/>
    </location>
</feature>
<dbReference type="RefSeq" id="WP_319226021.1">
    <property type="nucleotide sequence ID" value="NZ_JARUMK010000001.1"/>
</dbReference>
<keyword evidence="3" id="KW-1185">Reference proteome</keyword>
<feature type="region of interest" description="Disordered" evidence="1">
    <location>
        <begin position="118"/>
        <end position="142"/>
    </location>
</feature>
<comment type="caution">
    <text evidence="2">The sequence shown here is derived from an EMBL/GenBank/DDBJ whole genome shotgun (WGS) entry which is preliminary data.</text>
</comment>
<organism evidence="2 3">
    <name type="scientific">Streptomyces silvae</name>
    <dbReference type="NCBI Taxonomy" id="2803812"/>
    <lineage>
        <taxon>Bacteria</taxon>
        <taxon>Bacillati</taxon>
        <taxon>Actinomycetota</taxon>
        <taxon>Actinomycetes</taxon>
        <taxon>Kitasatosporales</taxon>
        <taxon>Streptomycetaceae</taxon>
        <taxon>Streptomyces</taxon>
    </lineage>
</organism>
<sequence length="204" mass="22681">MSRMAQVIVWARYEDEVMEPLTRPDEARTWHVRWFVGGWHIEFERWNGRRGVLKDLESLPWNDPACVQVMLHDEDDDLFGLWMFRGGSLVEVDILGTQRVHIAGPPRDADPGFLVRTGLGRGRTGTRQSTYKTRGRTGDPVRTAAGHMLKSPLPVQPGAGPGKIFGAPVAVVATVVDFAYTPSKKGPEDTHVDAPAAPGKVRYR</sequence>
<name>A0ABU7ZUC2_9ACTN</name>
<gene>
    <name evidence="2" type="ORF">QBA37_00290</name>
</gene>
<protein>
    <submittedName>
        <fullName evidence="2">Uncharacterized protein</fullName>
    </submittedName>
</protein>
<proteinExistence type="predicted"/>
<evidence type="ECO:0000256" key="1">
    <source>
        <dbReference type="SAM" id="MobiDB-lite"/>
    </source>
</evidence>
<dbReference type="Proteomes" id="UP001382181">
    <property type="component" value="Unassembled WGS sequence"/>
</dbReference>